<dbReference type="SUPFAM" id="SSF47459">
    <property type="entry name" value="HLH, helix-loop-helix DNA-binding domain"/>
    <property type="match status" value="1"/>
</dbReference>
<dbReference type="PANTHER" id="PTHR47787">
    <property type="entry name" value="CENTROMERE-BINDING PROTEIN 1"/>
    <property type="match status" value="1"/>
</dbReference>
<dbReference type="PROSITE" id="PS50888">
    <property type="entry name" value="BHLH"/>
    <property type="match status" value="1"/>
</dbReference>
<keyword evidence="7" id="KW-1185">Reference proteome</keyword>
<dbReference type="GO" id="GO:0005634">
    <property type="term" value="C:nucleus"/>
    <property type="evidence" value="ECO:0007669"/>
    <property type="project" value="TreeGrafter"/>
</dbReference>
<evidence type="ECO:0000259" key="5">
    <source>
        <dbReference type="PROSITE" id="PS50888"/>
    </source>
</evidence>
<feature type="domain" description="BHLH" evidence="5">
    <location>
        <begin position="251"/>
        <end position="299"/>
    </location>
</feature>
<dbReference type="InterPro" id="IPR036638">
    <property type="entry name" value="HLH_DNA-bd_sf"/>
</dbReference>
<dbReference type="AlphaFoldDB" id="A0AAN8A6K3"/>
<dbReference type="CDD" id="cd11398">
    <property type="entry name" value="bHLHzip_scCBP1"/>
    <property type="match status" value="1"/>
</dbReference>
<protein>
    <recommendedName>
        <fullName evidence="5">BHLH domain-containing protein</fullName>
    </recommendedName>
</protein>
<keyword evidence="3" id="KW-0175">Coiled coil</keyword>
<feature type="compositionally biased region" description="Basic and acidic residues" evidence="4">
    <location>
        <begin position="1"/>
        <end position="14"/>
    </location>
</feature>
<proteinExistence type="predicted"/>
<feature type="region of interest" description="Disordered" evidence="4">
    <location>
        <begin position="1"/>
        <end position="78"/>
    </location>
</feature>
<evidence type="ECO:0000256" key="2">
    <source>
        <dbReference type="ARBA" id="ARBA00023242"/>
    </source>
</evidence>
<keyword evidence="2" id="KW-0539">Nucleus</keyword>
<dbReference type="Proteomes" id="UP001306508">
    <property type="component" value="Unassembled WGS sequence"/>
</dbReference>
<dbReference type="EMBL" id="JAWIZZ010000061">
    <property type="protein sequence ID" value="KAK5773906.1"/>
    <property type="molecule type" value="Genomic_DNA"/>
</dbReference>
<name>A0AAN8A6K3_9SACH</name>
<dbReference type="InterPro" id="IPR011598">
    <property type="entry name" value="bHLH_dom"/>
</dbReference>
<sequence length="366" mass="41507">MSDSEKHNGHKYDPDMVDNEPNPKRPKIDSDRDIEIINVNDDNEHVPIETSLLSPTNHSSLSTTSNDNSNSDSNSHRINDHDRETQLLNNVASNIIENVANRSSLNNHNHNSDNNNNNNDDGEHSLKHSSTESDPTGSMTKTTLDNPNKGSSDNNKTQIEEEERSKSVHVNTQHQQHIGQVQTPHDYADLIDRHTINNTDDSIPVELQDLRDTEHFHSIGVEDPDLNEEGLLNKKGRRTTALVGSEAWKQQRRISHKEVERRRRENINMAINALGVLLPVKETSKAAILSRSVEYIQKLKETENSNIEKWTLQKLLSEQNASQLTAANEKLQENLANAYKEIGFLKNLLKKHNIPYESDDDTNVQQ</sequence>
<comment type="caution">
    <text evidence="6">The sequence shown here is derived from an EMBL/GenBank/DDBJ whole genome shotgun (WGS) entry which is preliminary data.</text>
</comment>
<feature type="compositionally biased region" description="Low complexity" evidence="4">
    <location>
        <begin position="104"/>
        <end position="119"/>
    </location>
</feature>
<feature type="compositionally biased region" description="Basic and acidic residues" evidence="4">
    <location>
        <begin position="121"/>
        <end position="131"/>
    </location>
</feature>
<evidence type="ECO:0000256" key="1">
    <source>
        <dbReference type="ARBA" id="ARBA00023125"/>
    </source>
</evidence>
<keyword evidence="1" id="KW-0238">DNA-binding</keyword>
<dbReference type="GO" id="GO:0003677">
    <property type="term" value="F:DNA binding"/>
    <property type="evidence" value="ECO:0007669"/>
    <property type="project" value="UniProtKB-KW"/>
</dbReference>
<feature type="compositionally biased region" description="Polar residues" evidence="4">
    <location>
        <begin position="168"/>
        <end position="182"/>
    </location>
</feature>
<evidence type="ECO:0000313" key="7">
    <source>
        <dbReference type="Proteomes" id="UP001306508"/>
    </source>
</evidence>
<accession>A0AAN8A6K3</accession>
<dbReference type="Gene3D" id="4.10.280.10">
    <property type="entry name" value="Helix-loop-helix DNA-binding domain"/>
    <property type="match status" value="1"/>
</dbReference>
<feature type="compositionally biased region" description="Polar residues" evidence="4">
    <location>
        <begin position="132"/>
        <end position="157"/>
    </location>
</feature>
<feature type="compositionally biased region" description="Low complexity" evidence="4">
    <location>
        <begin position="50"/>
        <end position="73"/>
    </location>
</feature>
<feature type="compositionally biased region" description="Basic and acidic residues" evidence="4">
    <location>
        <begin position="21"/>
        <end position="35"/>
    </location>
</feature>
<dbReference type="SMART" id="SM00353">
    <property type="entry name" value="HLH"/>
    <property type="match status" value="1"/>
</dbReference>
<reference evidence="7" key="1">
    <citation type="submission" date="2023-07" db="EMBL/GenBank/DDBJ databases">
        <title>A draft genome of Kazachstania heterogenica Y-27499.</title>
        <authorList>
            <person name="Donic C."/>
            <person name="Kralova J.S."/>
            <person name="Fidel L."/>
            <person name="Ben-Dor S."/>
            <person name="Jung S."/>
        </authorList>
    </citation>
    <scope>NUCLEOTIDE SEQUENCE [LARGE SCALE GENOMIC DNA]</scope>
    <source>
        <strain evidence="7">Y27499</strain>
    </source>
</reference>
<evidence type="ECO:0000256" key="3">
    <source>
        <dbReference type="SAM" id="Coils"/>
    </source>
</evidence>
<dbReference type="PANTHER" id="PTHR47787:SF1">
    <property type="entry name" value="CENTROMERE-BINDING PROTEIN 1"/>
    <property type="match status" value="1"/>
</dbReference>
<gene>
    <name evidence="6" type="ORF">RI543_004807</name>
</gene>
<feature type="region of interest" description="Disordered" evidence="4">
    <location>
        <begin position="104"/>
        <end position="182"/>
    </location>
</feature>
<evidence type="ECO:0000313" key="6">
    <source>
        <dbReference type="EMBL" id="KAK5773906.1"/>
    </source>
</evidence>
<feature type="coiled-coil region" evidence="3">
    <location>
        <begin position="314"/>
        <end position="348"/>
    </location>
</feature>
<organism evidence="6 7">
    <name type="scientific">Arxiozyma heterogenica</name>
    <dbReference type="NCBI Taxonomy" id="278026"/>
    <lineage>
        <taxon>Eukaryota</taxon>
        <taxon>Fungi</taxon>
        <taxon>Dikarya</taxon>
        <taxon>Ascomycota</taxon>
        <taxon>Saccharomycotina</taxon>
        <taxon>Saccharomycetes</taxon>
        <taxon>Saccharomycetales</taxon>
        <taxon>Saccharomycetaceae</taxon>
        <taxon>Arxiozyma</taxon>
    </lineage>
</organism>
<dbReference type="Pfam" id="PF00010">
    <property type="entry name" value="HLH"/>
    <property type="match status" value="1"/>
</dbReference>
<evidence type="ECO:0000256" key="4">
    <source>
        <dbReference type="SAM" id="MobiDB-lite"/>
    </source>
</evidence>
<dbReference type="InterPro" id="IPR047206">
    <property type="entry name" value="bHLHzip_scCBP1-like"/>
</dbReference>
<dbReference type="GO" id="GO:0003700">
    <property type="term" value="F:DNA-binding transcription factor activity"/>
    <property type="evidence" value="ECO:0007669"/>
    <property type="project" value="InterPro"/>
</dbReference>
<dbReference type="GO" id="GO:0046983">
    <property type="term" value="F:protein dimerization activity"/>
    <property type="evidence" value="ECO:0007669"/>
    <property type="project" value="InterPro"/>
</dbReference>